<dbReference type="EMBL" id="CP012332">
    <property type="protein sequence ID" value="AKU93046.1"/>
    <property type="molecule type" value="Genomic_DNA"/>
</dbReference>
<sequence length="107" mass="10928">MFTLPVAALREVAPPPAIASRIPRSAAPVLGAIQHRGRLAALVDLAGLLGCAAAGADRSEARMVLLERAAVGFLVDEVIGLAGDGEATPLAPDALVADVERLLGRRT</sequence>
<evidence type="ECO:0000259" key="1">
    <source>
        <dbReference type="PROSITE" id="PS50851"/>
    </source>
</evidence>
<accession>A0A0K1PI12</accession>
<proteinExistence type="predicted"/>
<dbReference type="KEGG" id="vin:AKJ08_3433"/>
<evidence type="ECO:0000313" key="2">
    <source>
        <dbReference type="EMBL" id="AKU93046.1"/>
    </source>
</evidence>
<dbReference type="Proteomes" id="UP000055590">
    <property type="component" value="Chromosome"/>
</dbReference>
<dbReference type="GO" id="GO:0007165">
    <property type="term" value="P:signal transduction"/>
    <property type="evidence" value="ECO:0007669"/>
    <property type="project" value="InterPro"/>
</dbReference>
<dbReference type="InterPro" id="IPR036061">
    <property type="entry name" value="CheW-like_dom_sf"/>
</dbReference>
<dbReference type="AlphaFoldDB" id="A0A0K1PI12"/>
<name>A0A0K1PI12_9BACT</name>
<keyword evidence="3" id="KW-1185">Reference proteome</keyword>
<organism evidence="2 3">
    <name type="scientific">Vulgatibacter incomptus</name>
    <dbReference type="NCBI Taxonomy" id="1391653"/>
    <lineage>
        <taxon>Bacteria</taxon>
        <taxon>Pseudomonadati</taxon>
        <taxon>Myxococcota</taxon>
        <taxon>Myxococcia</taxon>
        <taxon>Myxococcales</taxon>
        <taxon>Cystobacterineae</taxon>
        <taxon>Vulgatibacteraceae</taxon>
        <taxon>Vulgatibacter</taxon>
    </lineage>
</organism>
<dbReference type="SUPFAM" id="SSF50341">
    <property type="entry name" value="CheW-like"/>
    <property type="match status" value="1"/>
</dbReference>
<feature type="domain" description="CheW-like" evidence="1">
    <location>
        <begin position="1"/>
        <end position="107"/>
    </location>
</feature>
<dbReference type="PROSITE" id="PS50851">
    <property type="entry name" value="CHEW"/>
    <property type="match status" value="1"/>
</dbReference>
<dbReference type="InterPro" id="IPR002545">
    <property type="entry name" value="CheW-lke_dom"/>
</dbReference>
<dbReference type="Pfam" id="PF01584">
    <property type="entry name" value="CheW"/>
    <property type="match status" value="1"/>
</dbReference>
<evidence type="ECO:0000313" key="3">
    <source>
        <dbReference type="Proteomes" id="UP000055590"/>
    </source>
</evidence>
<protein>
    <recommendedName>
        <fullName evidence="1">CheW-like domain-containing protein</fullName>
    </recommendedName>
</protein>
<reference evidence="2 3" key="1">
    <citation type="submission" date="2015-08" db="EMBL/GenBank/DDBJ databases">
        <authorList>
            <person name="Babu N.S."/>
            <person name="Beckwith C.J."/>
            <person name="Beseler K.G."/>
            <person name="Brison A."/>
            <person name="Carone J.V."/>
            <person name="Caskin T.P."/>
            <person name="Diamond M."/>
            <person name="Durham M.E."/>
            <person name="Foxe J.M."/>
            <person name="Go M."/>
            <person name="Henderson B.A."/>
            <person name="Jones I.B."/>
            <person name="McGettigan J.A."/>
            <person name="Micheletti S.J."/>
            <person name="Nasrallah M.E."/>
            <person name="Ortiz D."/>
            <person name="Piller C.R."/>
            <person name="Privatt S.R."/>
            <person name="Schneider S.L."/>
            <person name="Sharp S."/>
            <person name="Smith T.C."/>
            <person name="Stanton J.D."/>
            <person name="Ullery H.E."/>
            <person name="Wilson R.J."/>
            <person name="Serrano M.G."/>
            <person name="Buck G."/>
            <person name="Lee V."/>
            <person name="Wang Y."/>
            <person name="Carvalho R."/>
            <person name="Voegtly L."/>
            <person name="Shi R."/>
            <person name="Duckworth R."/>
            <person name="Johnson A."/>
            <person name="Loviza R."/>
            <person name="Walstead R."/>
            <person name="Shah Z."/>
            <person name="Kiflezghi M."/>
            <person name="Wade K."/>
            <person name="Ball S.L."/>
            <person name="Bradley K.W."/>
            <person name="Asai D.J."/>
            <person name="Bowman C.A."/>
            <person name="Russell D.A."/>
            <person name="Pope W.H."/>
            <person name="Jacobs-Sera D."/>
            <person name="Hendrix R.W."/>
            <person name="Hatfull G.F."/>
        </authorList>
    </citation>
    <scope>NUCLEOTIDE SEQUENCE [LARGE SCALE GENOMIC DNA]</scope>
    <source>
        <strain evidence="2 3">DSM 27710</strain>
    </source>
</reference>
<dbReference type="STRING" id="1391653.AKJ08_3433"/>
<dbReference type="GO" id="GO:0006935">
    <property type="term" value="P:chemotaxis"/>
    <property type="evidence" value="ECO:0007669"/>
    <property type="project" value="InterPro"/>
</dbReference>
<gene>
    <name evidence="2" type="ORF">AKJ08_3433</name>
</gene>
<dbReference type="Gene3D" id="2.40.50.180">
    <property type="entry name" value="CheA-289, Domain 4"/>
    <property type="match status" value="1"/>
</dbReference>